<evidence type="ECO:0000256" key="1">
    <source>
        <dbReference type="SAM" id="MobiDB-lite"/>
    </source>
</evidence>
<name>A0ABX0JWF5_9PROT</name>
<keyword evidence="3" id="KW-1185">Reference proteome</keyword>
<dbReference type="RefSeq" id="WP_173584563.1">
    <property type="nucleotide sequence ID" value="NZ_WOTB01000028.1"/>
</dbReference>
<gene>
    <name evidence="2" type="ORF">GOB93_16255</name>
</gene>
<feature type="region of interest" description="Disordered" evidence="1">
    <location>
        <begin position="343"/>
        <end position="367"/>
    </location>
</feature>
<evidence type="ECO:0008006" key="4">
    <source>
        <dbReference type="Google" id="ProtNLM"/>
    </source>
</evidence>
<evidence type="ECO:0000313" key="3">
    <source>
        <dbReference type="Proteomes" id="UP000635278"/>
    </source>
</evidence>
<reference evidence="2 3" key="1">
    <citation type="journal article" date="2020" name="Int. J. Syst. Evol. Microbiol.">
        <title>Novel acetic acid bacteria from cider fermentations: Acetobacter conturbans sp. nov. and Acetobacter fallax sp. nov.</title>
        <authorList>
            <person name="Sombolestani A.S."/>
            <person name="Cleenwerck I."/>
            <person name="Cnockaert M."/>
            <person name="Borremans W."/>
            <person name="Wieme A.D."/>
            <person name="De Vuyst L."/>
            <person name="Vandamme P."/>
        </authorList>
    </citation>
    <scope>NUCLEOTIDE SEQUENCE [LARGE SCALE GENOMIC DNA]</scope>
    <source>
        <strain evidence="2 3">LMG 30640</strain>
    </source>
</reference>
<protein>
    <recommendedName>
        <fullName evidence="4">Sulfotransferase domain-containing protein</fullName>
    </recommendedName>
</protein>
<accession>A0ABX0JWF5</accession>
<proteinExistence type="predicted"/>
<sequence>MRCILHIGTEKTATTSIQNWLYANRATLSENRVALSDVAETGNNRALCAWFQPEIDDYLLDKGVRDEAGKAVWFATFIDDFEAEIKQAARSHDTMIISSEHFHRRMTSKESIEALRDFLYRNFSSVEIVCYFREQSEVRKSLYSTGVKGGDTRRIADFQNEDLTGSHYYNYRNMLGKWSDIFGRSAIRPRLFQRKLFRDRDIRKDFLDVCNLSRLSDSMNFDTPRENESLTRFQAFLARQVNTAVPRYDRHGNYSWLRDRLVYVISHFRIFRLGGRIRDPRQLSLHAAFDAENRKFFRDYFGADRNLFPPPREPAGALSRTRSLLTATLRTCLRHAAHIVPGLRPPPGAAAPTRKLSVRAPSPTPERQYAIRNQTTPKTC</sequence>
<comment type="caution">
    <text evidence="2">The sequence shown here is derived from an EMBL/GenBank/DDBJ whole genome shotgun (WGS) entry which is preliminary data.</text>
</comment>
<dbReference type="Proteomes" id="UP000635278">
    <property type="component" value="Unassembled WGS sequence"/>
</dbReference>
<dbReference type="EMBL" id="WOTB01000028">
    <property type="protein sequence ID" value="NHN86182.1"/>
    <property type="molecule type" value="Genomic_DNA"/>
</dbReference>
<evidence type="ECO:0000313" key="2">
    <source>
        <dbReference type="EMBL" id="NHN86182.1"/>
    </source>
</evidence>
<organism evidence="2 3">
    <name type="scientific">Acetobacter musti</name>
    <dbReference type="NCBI Taxonomy" id="864732"/>
    <lineage>
        <taxon>Bacteria</taxon>
        <taxon>Pseudomonadati</taxon>
        <taxon>Pseudomonadota</taxon>
        <taxon>Alphaproteobacteria</taxon>
        <taxon>Acetobacterales</taxon>
        <taxon>Acetobacteraceae</taxon>
        <taxon>Acetobacter</taxon>
    </lineage>
</organism>